<accession>A0ABR1GVR0</accession>
<feature type="domain" description="Zn(2)-C6 fungal-type" evidence="4">
    <location>
        <begin position="20"/>
        <end position="50"/>
    </location>
</feature>
<dbReference type="PROSITE" id="PS50048">
    <property type="entry name" value="ZN2_CY6_FUNGAL_2"/>
    <property type="match status" value="1"/>
</dbReference>
<evidence type="ECO:0000313" key="6">
    <source>
        <dbReference type="Proteomes" id="UP001498476"/>
    </source>
</evidence>
<dbReference type="CDD" id="cd12148">
    <property type="entry name" value="fungal_TF_MHR"/>
    <property type="match status" value="1"/>
</dbReference>
<name>A0ABR1GVR0_9HYPO</name>
<dbReference type="InterPro" id="IPR036864">
    <property type="entry name" value="Zn2-C6_fun-type_DNA-bd_sf"/>
</dbReference>
<dbReference type="Proteomes" id="UP001498476">
    <property type="component" value="Unassembled WGS sequence"/>
</dbReference>
<evidence type="ECO:0000256" key="3">
    <source>
        <dbReference type="SAM" id="MobiDB-lite"/>
    </source>
</evidence>
<evidence type="ECO:0000313" key="5">
    <source>
        <dbReference type="EMBL" id="KAK7409606.1"/>
    </source>
</evidence>
<keyword evidence="1" id="KW-0479">Metal-binding</keyword>
<dbReference type="Pfam" id="PF00172">
    <property type="entry name" value="Zn_clus"/>
    <property type="match status" value="1"/>
</dbReference>
<protein>
    <recommendedName>
        <fullName evidence="4">Zn(2)-C6 fungal-type domain-containing protein</fullName>
    </recommendedName>
</protein>
<keyword evidence="6" id="KW-1185">Reference proteome</keyword>
<dbReference type="CDD" id="cd00067">
    <property type="entry name" value="GAL4"/>
    <property type="match status" value="1"/>
</dbReference>
<dbReference type="PANTHER" id="PTHR46910:SF25">
    <property type="entry name" value="ABC-TRANSPORTER-REGULATING TRANSCRIPTION FACTOR"/>
    <property type="match status" value="1"/>
</dbReference>
<evidence type="ECO:0000256" key="1">
    <source>
        <dbReference type="ARBA" id="ARBA00022723"/>
    </source>
</evidence>
<keyword evidence="2" id="KW-0539">Nucleus</keyword>
<reference evidence="5 6" key="1">
    <citation type="journal article" date="2025" name="Microbiol. Resour. Announc.">
        <title>Draft genome sequences for Neonectria magnoliae and Neonectria punicea, canker pathogens of Liriodendron tulipifera and Acer saccharum in West Virginia.</title>
        <authorList>
            <person name="Petronek H.M."/>
            <person name="Kasson M.T."/>
            <person name="Metheny A.M."/>
            <person name="Stauder C.M."/>
            <person name="Lovett B."/>
            <person name="Lynch S.C."/>
            <person name="Garnas J.R."/>
            <person name="Kasson L.R."/>
            <person name="Stajich J.E."/>
        </authorList>
    </citation>
    <scope>NUCLEOTIDE SEQUENCE [LARGE SCALE GENOMIC DNA]</scope>
    <source>
        <strain evidence="5 6">NRRL 64653</strain>
    </source>
</reference>
<evidence type="ECO:0000256" key="2">
    <source>
        <dbReference type="ARBA" id="ARBA00023242"/>
    </source>
</evidence>
<comment type="caution">
    <text evidence="5">The sequence shown here is derived from an EMBL/GenBank/DDBJ whole genome shotgun (WGS) entry which is preliminary data.</text>
</comment>
<organism evidence="5 6">
    <name type="scientific">Neonectria punicea</name>
    <dbReference type="NCBI Taxonomy" id="979145"/>
    <lineage>
        <taxon>Eukaryota</taxon>
        <taxon>Fungi</taxon>
        <taxon>Dikarya</taxon>
        <taxon>Ascomycota</taxon>
        <taxon>Pezizomycotina</taxon>
        <taxon>Sordariomycetes</taxon>
        <taxon>Hypocreomycetidae</taxon>
        <taxon>Hypocreales</taxon>
        <taxon>Nectriaceae</taxon>
        <taxon>Neonectria</taxon>
    </lineage>
</organism>
<dbReference type="InterPro" id="IPR001138">
    <property type="entry name" value="Zn2Cys6_DnaBD"/>
</dbReference>
<proteinExistence type="predicted"/>
<feature type="region of interest" description="Disordered" evidence="3">
    <location>
        <begin position="79"/>
        <end position="119"/>
    </location>
</feature>
<evidence type="ECO:0000259" key="4">
    <source>
        <dbReference type="PROSITE" id="PS50048"/>
    </source>
</evidence>
<dbReference type="SMART" id="SM00066">
    <property type="entry name" value="GAL4"/>
    <property type="match status" value="1"/>
</dbReference>
<gene>
    <name evidence="5" type="ORF">QQX98_008201</name>
</gene>
<feature type="compositionally biased region" description="Polar residues" evidence="3">
    <location>
        <begin position="103"/>
        <end position="112"/>
    </location>
</feature>
<dbReference type="PANTHER" id="PTHR46910">
    <property type="entry name" value="TRANSCRIPTION FACTOR PDR1"/>
    <property type="match status" value="1"/>
</dbReference>
<dbReference type="Pfam" id="PF04082">
    <property type="entry name" value="Fungal_trans"/>
    <property type="match status" value="1"/>
</dbReference>
<dbReference type="InterPro" id="IPR007219">
    <property type="entry name" value="XnlR_reg_dom"/>
</dbReference>
<sequence length="671" mass="74755">MEDTSATDGPSKPRARIENACLPCQGRKIKCDGNGSTCSQCSKRGAHCVYKQRRTRGLGKSKEHVRELEERLEKLEQLLRNQGTAPSEETESGDGSDARGKSPQVTNINTSPLPIGMPPPQAQSTGVIPPGLIPELSQTPDRPGAMRLPELVRLPRHAYMKMITRTGKTGPLPMKVFIPLHPQADLTGLVASTAENVGHTYPLFTSAYIKALTDQVVNSSPANPAYDPTLVAISSTLVAIAMQWKVENSSVAQLSSMMWSHFKNAFSMLSYLLMKGSSVLAFHALVLMTVFLQGCAEMRLATHLITSAVRVAQMAGIPLRTQGHDIATELNLRAFWTMCALDVEMSIKLMIFPVIDNHHLCLRLPSQEPPEPMAGTTEDQIRILGFQASLATTRSKIHKQYLLYTNQPRTLMPELEPVERFEEQLGLWRRSLPVEIRPLGPDQSTSRQLPLSIILLHFQYYHSKSIVLTLRTTLQDGDPENMTALPGDVSSARATIRLLSAISAYEDQFSCIWRMLLYPLSMTLLLLYDVLRDPQAPSAETSVLAIKEFVNYLRRIKQDLDCDVNKLLEGCTRMHCVAQSAILPEYPLPVARTNNSLDYSLDRLRQILSSRTDYLPLAQRLLSDMPDSENEMLASLTNILRVDWDPSDSYGPFVSDVLKADTYNFGFEFTS</sequence>
<dbReference type="EMBL" id="JAZAVJ010000145">
    <property type="protein sequence ID" value="KAK7409606.1"/>
    <property type="molecule type" value="Genomic_DNA"/>
</dbReference>
<dbReference type="InterPro" id="IPR050987">
    <property type="entry name" value="AtrR-like"/>
</dbReference>
<dbReference type="Gene3D" id="4.10.240.10">
    <property type="entry name" value="Zn(2)-C6 fungal-type DNA-binding domain"/>
    <property type="match status" value="1"/>
</dbReference>
<dbReference type="SUPFAM" id="SSF57701">
    <property type="entry name" value="Zn2/Cys6 DNA-binding domain"/>
    <property type="match status" value="1"/>
</dbReference>